<dbReference type="InterPro" id="IPR026350">
    <property type="entry name" value="GxxExxY"/>
</dbReference>
<name>A0A345UMG9_9BACT</name>
<proteinExistence type="predicted"/>
<dbReference type="InterPro" id="IPR011604">
    <property type="entry name" value="PDDEXK-like_dom_sf"/>
</dbReference>
<sequence>MSVNDLTYNILKCAYTVHSELGPGLLESAYEHALAFELIEAGFEVETQKALPLIYKGSKLDCGYRIDLLVNRTVIIELKTVEKILDIHKAQLLSYMKLSNIKYGLLINFNVLSLKNGIERLILTPKNSA</sequence>
<evidence type="ECO:0000313" key="2">
    <source>
        <dbReference type="Proteomes" id="UP000254808"/>
    </source>
</evidence>
<keyword evidence="2" id="KW-1185">Reference proteome</keyword>
<dbReference type="Pfam" id="PF13366">
    <property type="entry name" value="PDDEXK_3"/>
    <property type="match status" value="1"/>
</dbReference>
<dbReference type="Gene3D" id="3.90.320.10">
    <property type="match status" value="1"/>
</dbReference>
<dbReference type="NCBIfam" id="TIGR04256">
    <property type="entry name" value="GxxExxY"/>
    <property type="match status" value="1"/>
</dbReference>
<dbReference type="EMBL" id="CP027806">
    <property type="protein sequence ID" value="AXJ01671.1"/>
    <property type="molecule type" value="Genomic_DNA"/>
</dbReference>
<dbReference type="KEGG" id="cprv:CYPRO_2429"/>
<dbReference type="Proteomes" id="UP000254808">
    <property type="component" value="Chromosome"/>
</dbReference>
<dbReference type="AlphaFoldDB" id="A0A345UMG9"/>
<reference evidence="1 2" key="1">
    <citation type="submission" date="2018-03" db="EMBL/GenBank/DDBJ databases">
        <title>Phenotypic and genomic properties of Cyclonatronum proteinivorum gen. nov., sp. nov., a haloalkaliphilic bacteroidete from soda lakes possessing Na+-translocating rhodopsin.</title>
        <authorList>
            <person name="Toshchakov S.V."/>
            <person name="Korzhenkov A."/>
            <person name="Samarov N.I."/>
            <person name="Kublanov I.V."/>
            <person name="Muntyan M.S."/>
            <person name="Sorokin D.Y."/>
        </authorList>
    </citation>
    <scope>NUCLEOTIDE SEQUENCE [LARGE SCALE GENOMIC DNA]</scope>
    <source>
        <strain evidence="1 2">Omega</strain>
    </source>
</reference>
<dbReference type="RefSeq" id="WP_114984834.1">
    <property type="nucleotide sequence ID" value="NZ_CP027806.1"/>
</dbReference>
<evidence type="ECO:0000313" key="1">
    <source>
        <dbReference type="EMBL" id="AXJ01671.1"/>
    </source>
</evidence>
<gene>
    <name evidence="1" type="ORF">CYPRO_2429</name>
</gene>
<protein>
    <submittedName>
        <fullName evidence="1">GxxExxY protein</fullName>
    </submittedName>
</protein>
<dbReference type="OrthoDB" id="1119698at2"/>
<accession>A0A345UMG9</accession>
<organism evidence="1 2">
    <name type="scientific">Cyclonatronum proteinivorum</name>
    <dbReference type="NCBI Taxonomy" id="1457365"/>
    <lineage>
        <taxon>Bacteria</taxon>
        <taxon>Pseudomonadati</taxon>
        <taxon>Balneolota</taxon>
        <taxon>Balneolia</taxon>
        <taxon>Balneolales</taxon>
        <taxon>Cyclonatronaceae</taxon>
        <taxon>Cyclonatronum</taxon>
    </lineage>
</organism>